<accession>A0ABS6JG27</accession>
<proteinExistence type="predicted"/>
<dbReference type="RefSeq" id="WP_217066830.1">
    <property type="nucleotide sequence ID" value="NZ_JAHQCS010000106.1"/>
</dbReference>
<evidence type="ECO:0000313" key="2">
    <source>
        <dbReference type="EMBL" id="MBU9712652.1"/>
    </source>
</evidence>
<keyword evidence="1" id="KW-0812">Transmembrane</keyword>
<name>A0ABS6JG27_9BACI</name>
<dbReference type="Pfam" id="PF09911">
    <property type="entry name" value="DUF2140"/>
    <property type="match status" value="1"/>
</dbReference>
<reference evidence="2 3" key="1">
    <citation type="submission" date="2021-06" db="EMBL/GenBank/DDBJ databases">
        <title>Bacillus sp. RD4P76, an endophyte from a halophyte.</title>
        <authorList>
            <person name="Sun J.-Q."/>
        </authorList>
    </citation>
    <scope>NUCLEOTIDE SEQUENCE [LARGE SCALE GENOMIC DNA]</scope>
    <source>
        <strain evidence="2 3">CGMCC 1.15917</strain>
    </source>
</reference>
<feature type="transmembrane region" description="Helical" evidence="1">
    <location>
        <begin position="12"/>
        <end position="33"/>
    </location>
</feature>
<evidence type="ECO:0000256" key="1">
    <source>
        <dbReference type="SAM" id="Phobius"/>
    </source>
</evidence>
<sequence length="192" mass="21926">MITNEINKWKVAFISLLGLIGLSAILLFSWVILLSTTDYHIPQNIDSNMDGARFTVTTSKDDINLWIERELEKDGMGSEFRLYLQDHVYFQTIINAFGHQVPLEIVLHPHVTENGNLELLERSFSIGNLVLPSETVFRILAATVTLPDWIYIIPQEGKLYLNLVDGISDEIAITIQQLDLEKDLIEIELIFK</sequence>
<protein>
    <submittedName>
        <fullName evidence="2">YpmS family protein</fullName>
    </submittedName>
</protein>
<dbReference type="InterPro" id="IPR018672">
    <property type="entry name" value="DUF2140"/>
</dbReference>
<keyword evidence="1" id="KW-0472">Membrane</keyword>
<dbReference type="Proteomes" id="UP000784880">
    <property type="component" value="Unassembled WGS sequence"/>
</dbReference>
<evidence type="ECO:0000313" key="3">
    <source>
        <dbReference type="Proteomes" id="UP000784880"/>
    </source>
</evidence>
<keyword evidence="3" id="KW-1185">Reference proteome</keyword>
<keyword evidence="1" id="KW-1133">Transmembrane helix</keyword>
<comment type="caution">
    <text evidence="2">The sequence shown here is derived from an EMBL/GenBank/DDBJ whole genome shotgun (WGS) entry which is preliminary data.</text>
</comment>
<organism evidence="2 3">
    <name type="scientific">Evansella tamaricis</name>
    <dbReference type="NCBI Taxonomy" id="2069301"/>
    <lineage>
        <taxon>Bacteria</taxon>
        <taxon>Bacillati</taxon>
        <taxon>Bacillota</taxon>
        <taxon>Bacilli</taxon>
        <taxon>Bacillales</taxon>
        <taxon>Bacillaceae</taxon>
        <taxon>Evansella</taxon>
    </lineage>
</organism>
<dbReference type="EMBL" id="JAHQCS010000106">
    <property type="protein sequence ID" value="MBU9712652.1"/>
    <property type="molecule type" value="Genomic_DNA"/>
</dbReference>
<gene>
    <name evidence="2" type="ORF">KS419_12955</name>
</gene>